<dbReference type="NCBIfam" id="NF003990">
    <property type="entry name" value="PRK05472.1-4"/>
    <property type="match status" value="1"/>
</dbReference>
<dbReference type="NCBIfam" id="NF003993">
    <property type="entry name" value="PRK05472.2-2"/>
    <property type="match status" value="1"/>
</dbReference>
<evidence type="ECO:0000256" key="7">
    <source>
        <dbReference type="HAMAP-Rule" id="MF_01131"/>
    </source>
</evidence>
<dbReference type="SUPFAM" id="SSF51735">
    <property type="entry name" value="NAD(P)-binding Rossmann-fold domains"/>
    <property type="match status" value="1"/>
</dbReference>
<comment type="function">
    <text evidence="7">Modulates transcription in response to changes in cellular NADH/NAD(+) redox state.</text>
</comment>
<dbReference type="GO" id="GO:0051775">
    <property type="term" value="P:response to redox state"/>
    <property type="evidence" value="ECO:0007669"/>
    <property type="project" value="InterPro"/>
</dbReference>
<comment type="similarity">
    <text evidence="7">Belongs to the transcriptional regulatory Rex family.</text>
</comment>
<keyword evidence="4 7" id="KW-0520">NAD</keyword>
<keyword evidence="10" id="KW-1185">Reference proteome</keyword>
<dbReference type="InterPro" id="IPR036390">
    <property type="entry name" value="WH_DNA-bd_sf"/>
</dbReference>
<evidence type="ECO:0000256" key="2">
    <source>
        <dbReference type="ARBA" id="ARBA00022491"/>
    </source>
</evidence>
<protein>
    <recommendedName>
        <fullName evidence="7">Redox-sensing transcriptional repressor Rex</fullName>
    </recommendedName>
</protein>
<dbReference type="Pfam" id="PF02629">
    <property type="entry name" value="CoA_binding"/>
    <property type="match status" value="1"/>
</dbReference>
<dbReference type="InterPro" id="IPR022876">
    <property type="entry name" value="Tscrpt_rep_Rex"/>
</dbReference>
<feature type="binding site" evidence="7">
    <location>
        <begin position="94"/>
        <end position="99"/>
    </location>
    <ligand>
        <name>NAD(+)</name>
        <dbReference type="ChEBI" id="CHEBI:57540"/>
    </ligand>
</feature>
<sequence>MKESKENAVISRATVDRLPLYFRTLKLSQEEGLEIISSDELGRKIGVTPEQIRKDLSAFGEFGKKGVGYYVQELMRNIGEILGLNRNWNLAIVGVGHMGWALANYSNFSSQGFQIRAIFDIDDDKIGRYINEVEIFHIDNMKEIIQKCDIQIGIITVPVSYAQDMANRLVEAGVKGIWNFAPMKINVPANIYVVSEDLSIGLSSISYYLSRQNS</sequence>
<dbReference type="InterPro" id="IPR036388">
    <property type="entry name" value="WH-like_DNA-bd_sf"/>
</dbReference>
<name>A0A0U1KYK6_9FIRM</name>
<dbReference type="NCBIfam" id="NF003996">
    <property type="entry name" value="PRK05472.2-5"/>
    <property type="match status" value="1"/>
</dbReference>
<dbReference type="InterPro" id="IPR058236">
    <property type="entry name" value="Rex_actinobacterial-type"/>
</dbReference>
<dbReference type="Pfam" id="PF06971">
    <property type="entry name" value="Put_DNA-bind_N"/>
    <property type="match status" value="1"/>
</dbReference>
<dbReference type="NCBIfam" id="NF003995">
    <property type="entry name" value="PRK05472.2-4"/>
    <property type="match status" value="1"/>
</dbReference>
<organism evidence="9 10">
    <name type="scientific">Sporomusa ovata</name>
    <dbReference type="NCBI Taxonomy" id="2378"/>
    <lineage>
        <taxon>Bacteria</taxon>
        <taxon>Bacillati</taxon>
        <taxon>Bacillota</taxon>
        <taxon>Negativicutes</taxon>
        <taxon>Selenomonadales</taxon>
        <taxon>Sporomusaceae</taxon>
        <taxon>Sporomusa</taxon>
    </lineage>
</organism>
<keyword evidence="6 7" id="KW-0804">Transcription</keyword>
<dbReference type="RefSeq" id="WP_021167213.1">
    <property type="nucleotide sequence ID" value="NZ_CTRP01000010.1"/>
</dbReference>
<dbReference type="Gene3D" id="1.10.10.10">
    <property type="entry name" value="Winged helix-like DNA-binding domain superfamily/Winged helix DNA-binding domain"/>
    <property type="match status" value="1"/>
</dbReference>
<dbReference type="InterPro" id="IPR003781">
    <property type="entry name" value="CoA-bd"/>
</dbReference>
<dbReference type="InterPro" id="IPR009718">
    <property type="entry name" value="Rex_DNA-bd_C_dom"/>
</dbReference>
<evidence type="ECO:0000256" key="4">
    <source>
        <dbReference type="ARBA" id="ARBA00023027"/>
    </source>
</evidence>
<dbReference type="GO" id="GO:0005737">
    <property type="term" value="C:cytoplasm"/>
    <property type="evidence" value="ECO:0007669"/>
    <property type="project" value="UniProtKB-SubCell"/>
</dbReference>
<evidence type="ECO:0000313" key="10">
    <source>
        <dbReference type="Proteomes" id="UP000049855"/>
    </source>
</evidence>
<dbReference type="GO" id="GO:0045892">
    <property type="term" value="P:negative regulation of DNA-templated transcription"/>
    <property type="evidence" value="ECO:0007669"/>
    <property type="project" value="InterPro"/>
</dbReference>
<keyword evidence="2 7" id="KW-0678">Repressor</keyword>
<dbReference type="Proteomes" id="UP000049855">
    <property type="component" value="Unassembled WGS sequence"/>
</dbReference>
<evidence type="ECO:0000256" key="6">
    <source>
        <dbReference type="ARBA" id="ARBA00023163"/>
    </source>
</evidence>
<dbReference type="EMBL" id="CTRP01000010">
    <property type="protein sequence ID" value="CQR72498.1"/>
    <property type="molecule type" value="Genomic_DNA"/>
</dbReference>
<keyword evidence="5 7" id="KW-0238">DNA-binding</keyword>
<evidence type="ECO:0000256" key="3">
    <source>
        <dbReference type="ARBA" id="ARBA00023015"/>
    </source>
</evidence>
<dbReference type="SMART" id="SM00881">
    <property type="entry name" value="CoA_binding"/>
    <property type="match status" value="1"/>
</dbReference>
<dbReference type="NCBIfam" id="NF003994">
    <property type="entry name" value="PRK05472.2-3"/>
    <property type="match status" value="1"/>
</dbReference>
<dbReference type="NCBIfam" id="NF003989">
    <property type="entry name" value="PRK05472.1-3"/>
    <property type="match status" value="1"/>
</dbReference>
<dbReference type="GO" id="GO:0003700">
    <property type="term" value="F:DNA-binding transcription factor activity"/>
    <property type="evidence" value="ECO:0007669"/>
    <property type="project" value="UniProtKB-UniRule"/>
</dbReference>
<evidence type="ECO:0000259" key="8">
    <source>
        <dbReference type="SMART" id="SM00881"/>
    </source>
</evidence>
<dbReference type="NCBIfam" id="NF003992">
    <property type="entry name" value="PRK05472.2-1"/>
    <property type="match status" value="1"/>
</dbReference>
<comment type="subunit">
    <text evidence="7">Homodimer.</text>
</comment>
<dbReference type="InterPro" id="IPR036291">
    <property type="entry name" value="NAD(P)-bd_dom_sf"/>
</dbReference>
<dbReference type="PANTHER" id="PTHR35786:SF1">
    <property type="entry name" value="REDOX-SENSING TRANSCRIPTIONAL REPRESSOR REX 1"/>
    <property type="match status" value="1"/>
</dbReference>
<keyword evidence="1 7" id="KW-0963">Cytoplasm</keyword>
<dbReference type="Gene3D" id="3.40.50.720">
    <property type="entry name" value="NAD(P)-binding Rossmann-like Domain"/>
    <property type="match status" value="1"/>
</dbReference>
<dbReference type="HAMAP" id="MF_01131">
    <property type="entry name" value="Rex"/>
    <property type="match status" value="1"/>
</dbReference>
<dbReference type="AlphaFoldDB" id="A0A0U1KYK6"/>
<keyword evidence="3 7" id="KW-0805">Transcription regulation</keyword>
<evidence type="ECO:0000313" key="9">
    <source>
        <dbReference type="EMBL" id="CQR72498.1"/>
    </source>
</evidence>
<evidence type="ECO:0000256" key="1">
    <source>
        <dbReference type="ARBA" id="ARBA00022490"/>
    </source>
</evidence>
<accession>A0A0U1KYK6</accession>
<dbReference type="GO" id="GO:0003677">
    <property type="term" value="F:DNA binding"/>
    <property type="evidence" value="ECO:0007669"/>
    <property type="project" value="UniProtKB-UniRule"/>
</dbReference>
<reference evidence="10" key="1">
    <citation type="submission" date="2015-03" db="EMBL/GenBank/DDBJ databases">
        <authorList>
            <person name="Nijsse Bart"/>
        </authorList>
    </citation>
    <scope>NUCLEOTIDE SEQUENCE [LARGE SCALE GENOMIC DNA]</scope>
</reference>
<evidence type="ECO:0000256" key="5">
    <source>
        <dbReference type="ARBA" id="ARBA00023125"/>
    </source>
</evidence>
<dbReference type="SUPFAM" id="SSF46785">
    <property type="entry name" value="Winged helix' DNA-binding domain"/>
    <property type="match status" value="1"/>
</dbReference>
<feature type="DNA-binding region" description="H-T-H motif" evidence="7">
    <location>
        <begin position="20"/>
        <end position="59"/>
    </location>
</feature>
<feature type="domain" description="CoA-binding" evidence="8">
    <location>
        <begin position="83"/>
        <end position="184"/>
    </location>
</feature>
<dbReference type="PANTHER" id="PTHR35786">
    <property type="entry name" value="REDOX-SENSING TRANSCRIPTIONAL REPRESSOR REX"/>
    <property type="match status" value="1"/>
</dbReference>
<proteinExistence type="inferred from homology"/>
<comment type="subcellular location">
    <subcellularLocation>
        <location evidence="7">Cytoplasm</location>
    </subcellularLocation>
</comment>
<gene>
    <name evidence="7" type="primary">rex</name>
    <name evidence="9" type="ORF">SpAn4DRAFT_2958</name>
</gene>